<evidence type="ECO:0000256" key="3">
    <source>
        <dbReference type="ARBA" id="ARBA00023242"/>
    </source>
</evidence>
<dbReference type="InterPro" id="IPR059141">
    <property type="entry name" value="Beta-prop_Nup120_160"/>
</dbReference>
<comment type="subcellular location">
    <subcellularLocation>
        <location evidence="1">Nucleus</location>
    </subcellularLocation>
</comment>
<evidence type="ECO:0000259" key="7">
    <source>
        <dbReference type="Pfam" id="PF23300"/>
    </source>
</evidence>
<evidence type="ECO:0000256" key="2">
    <source>
        <dbReference type="ARBA" id="ARBA00022448"/>
    </source>
</evidence>
<evidence type="ECO:0000313" key="9">
    <source>
        <dbReference type="Proteomes" id="UP001274830"/>
    </source>
</evidence>
<dbReference type="GO" id="GO:0017056">
    <property type="term" value="F:structural constituent of nuclear pore"/>
    <property type="evidence" value="ECO:0007669"/>
    <property type="project" value="TreeGrafter"/>
</dbReference>
<dbReference type="PANTHER" id="PTHR21286:SF0">
    <property type="entry name" value="NUCLEAR PORE COMPLEX PROTEIN NUP160"/>
    <property type="match status" value="1"/>
</dbReference>
<organism evidence="8 9">
    <name type="scientific">Recurvomyces mirabilis</name>
    <dbReference type="NCBI Taxonomy" id="574656"/>
    <lineage>
        <taxon>Eukaryota</taxon>
        <taxon>Fungi</taxon>
        <taxon>Dikarya</taxon>
        <taxon>Ascomycota</taxon>
        <taxon>Pezizomycotina</taxon>
        <taxon>Dothideomycetes</taxon>
        <taxon>Dothideomycetidae</taxon>
        <taxon>Mycosphaerellales</taxon>
        <taxon>Teratosphaeriaceae</taxon>
        <taxon>Recurvomyces</taxon>
    </lineage>
</organism>
<protein>
    <recommendedName>
        <fullName evidence="10">Nuclear pore complex protein Nup160</fullName>
    </recommendedName>
</protein>
<feature type="domain" description="Nucleoporin Nup120/160 beta-propeller" evidence="5">
    <location>
        <begin position="77"/>
        <end position="594"/>
    </location>
</feature>
<dbReference type="Pfam" id="PF21486">
    <property type="entry name" value="NUP120_helical"/>
    <property type="match status" value="1"/>
</dbReference>
<evidence type="ECO:0008006" key="10">
    <source>
        <dbReference type="Google" id="ProtNLM"/>
    </source>
</evidence>
<keyword evidence="9" id="KW-1185">Reference proteome</keyword>
<proteinExistence type="predicted"/>
<dbReference type="InterPro" id="IPR021717">
    <property type="entry name" value="Nucleoporin_Nup160"/>
</dbReference>
<sequence>MALAPTTHREVRLTPQPASPSHILHIDTTSQRQSLLRAGSKRTFDHISSSHDEDTYARKHLATEGSLFFRSTTRSPRSILCRLLDDRKVLEIQGVDLVKDHEHKDADTWLTFRVEFKDEVLEKGVQFADAEETDALVGFVLTAGKELITLTLTRDLLTRPSVPTDFDSSMCVRKYTSSFLTARQPYRFHAVSSLELLISLADGGLVRLERKCNESGSQWRETFFSEGGWRGTLTLKGLNPFAGRPIVRYGNVDLDPTAIADMAKSPDATGRIVLKQDLLSGIDDQGNRNPYTMSAEQGRLLQIVLLPPPEVEKGAVSRMDQDDRYAIIVHSHKEHEFKIYDITYTTSLDGESIHTQDLQPSTRLIPPVDELMNTNIWHLEHFHVQPGAAWQETQFWVRARSGALCKTFRIQLDLLGDDGSALDVVDVWSRSWSAVDTGPLTVDALRLFADFPGEDAIADGAVTSSERWLQFLFSPGRFTLPSLETALYMYRKARGLSATSSSQGLQAAESPLQERLTSAVTAKVLLGRSANDQPDYQRYQADIHTQWRAYFAVLSHLHARRHEPIGFAFDSTTNLPWSVCADFVAPIRTCSDFELRKANAELLYDDSDNVKVDPHLLSTIYPDDESVYLSRLLAAAKELRQELSSEAKLLIRSTAQRDCMTSPQDPPDQSRTQTLFNTWNLDEEVTTEVFDDLNAAVENLGGLTSLKNENFERLLDWLDEGLDVSGPNDHRLLARYGADMTLALAREMVLRAENTVLDLLVVVVFVAGGLEEPLDPDFDSEDLFAGLMTRYKRIRLLVWLLEHERETTLLIAEGTTITETVTILEDIHLSHWRAVAAKETTLPQRLTLWTSKWLSSLRLDDEAGWEALTTQILARLITKNEPDLGTDFLPFCSKSSDSSTYIHARLHLLTGNLAQASRDFRSAAPGLSATKSLNHSVDLLLSSDEKGDFGTGKAVYYSHITSLFETLKAYSYIAEFAQLALDHTPRPHDFRAEIAALDRKKGVDSPVAERMDVAVQEARLLRMNEGWNSVLGRLFDALLVLERWGEALGALGGMEDEALQSRGLRGLVEGCVRLGCGDVVLGLLGGDRGGSGREVDGILEELARREMASGSGSGSGSGTTVSGPAYYQLLYALRTQRGDFRGAAEILYEHLQRLLANPHDPVNQDPEDETVVRCYTLLINTLACCCGDGAVNEAAEQEDEAWILAEAIPGVSAQGARRKLVRLGDLRREYAGELDRREGLLRGRFPVVGGFGGGSGGRGERMEVDVL</sequence>
<feature type="region of interest" description="Disordered" evidence="4">
    <location>
        <begin position="1"/>
        <end position="22"/>
    </location>
</feature>
<feature type="domain" description="Nucleoporin Nup120 helical" evidence="6">
    <location>
        <begin position="667"/>
        <end position="787"/>
    </location>
</feature>
<comment type="caution">
    <text evidence="8">The sequence shown here is derived from an EMBL/GenBank/DDBJ whole genome shotgun (WGS) entry which is preliminary data.</text>
</comment>
<dbReference type="InterPro" id="IPR048884">
    <property type="entry name" value="Nup120_helical"/>
</dbReference>
<evidence type="ECO:0000259" key="6">
    <source>
        <dbReference type="Pfam" id="PF21486"/>
    </source>
</evidence>
<accession>A0AAE0TV69</accession>
<evidence type="ECO:0000256" key="1">
    <source>
        <dbReference type="ARBA" id="ARBA00004123"/>
    </source>
</evidence>
<evidence type="ECO:0000313" key="8">
    <source>
        <dbReference type="EMBL" id="KAK3672264.1"/>
    </source>
</evidence>
<dbReference type="Pfam" id="PF23300">
    <property type="entry name" value="HEAT_Nup120"/>
    <property type="match status" value="1"/>
</dbReference>
<gene>
    <name evidence="8" type="ORF">LTR78_007804</name>
</gene>
<keyword evidence="3" id="KW-0539">Nucleus</keyword>
<keyword evidence="2" id="KW-0813">Transport</keyword>
<dbReference type="Pfam" id="PF11715">
    <property type="entry name" value="Beta-prop_Nup120_160"/>
    <property type="match status" value="1"/>
</dbReference>
<dbReference type="Proteomes" id="UP001274830">
    <property type="component" value="Unassembled WGS sequence"/>
</dbReference>
<name>A0AAE0TV69_9PEZI</name>
<feature type="domain" description="Nucleoporin nup120-like HEAT repeat" evidence="7">
    <location>
        <begin position="872"/>
        <end position="1070"/>
    </location>
</feature>
<evidence type="ECO:0000259" key="5">
    <source>
        <dbReference type="Pfam" id="PF11715"/>
    </source>
</evidence>
<evidence type="ECO:0000256" key="4">
    <source>
        <dbReference type="SAM" id="MobiDB-lite"/>
    </source>
</evidence>
<dbReference type="PANTHER" id="PTHR21286">
    <property type="entry name" value="NUCLEAR PORE COMPLEX PROTEIN NUP160"/>
    <property type="match status" value="1"/>
</dbReference>
<dbReference type="EMBL" id="JAUTXT010000034">
    <property type="protein sequence ID" value="KAK3672264.1"/>
    <property type="molecule type" value="Genomic_DNA"/>
</dbReference>
<dbReference type="GO" id="GO:0005643">
    <property type="term" value="C:nuclear pore"/>
    <property type="evidence" value="ECO:0007669"/>
    <property type="project" value="TreeGrafter"/>
</dbReference>
<reference evidence="8" key="1">
    <citation type="submission" date="2023-07" db="EMBL/GenBank/DDBJ databases">
        <title>Black Yeasts Isolated from many extreme environments.</title>
        <authorList>
            <person name="Coleine C."/>
            <person name="Stajich J.E."/>
            <person name="Selbmann L."/>
        </authorList>
    </citation>
    <scope>NUCLEOTIDE SEQUENCE</scope>
    <source>
        <strain evidence="8">CCFEE 5485</strain>
    </source>
</reference>
<dbReference type="AlphaFoldDB" id="A0AAE0TV69"/>
<dbReference type="InterPro" id="IPR056548">
    <property type="entry name" value="HEAT_Nup120"/>
</dbReference>